<dbReference type="PANTHER" id="PTHR28221">
    <property type="entry name" value="RNA POLYMERASE I-SPECIFIC TRANSCRIPTION INITIATION FACTOR RRN6"/>
    <property type="match status" value="1"/>
</dbReference>
<evidence type="ECO:0000259" key="3">
    <source>
        <dbReference type="Pfam" id="PF20639"/>
    </source>
</evidence>
<dbReference type="PANTHER" id="PTHR28221:SF2">
    <property type="entry name" value="RNA POLYMERASE I-SPECIFIC TRANSCRIPTION INITIATION FACTOR RRN6"/>
    <property type="match status" value="1"/>
</dbReference>
<feature type="compositionally biased region" description="Basic and acidic residues" evidence="1">
    <location>
        <begin position="926"/>
        <end position="945"/>
    </location>
</feature>
<feature type="region of interest" description="Disordered" evidence="1">
    <location>
        <begin position="926"/>
        <end position="960"/>
    </location>
</feature>
<dbReference type="OMA" id="RWLIVQK"/>
<dbReference type="GO" id="GO:0001179">
    <property type="term" value="F:RNA polymerase I general transcription initiation factor binding"/>
    <property type="evidence" value="ECO:0007669"/>
    <property type="project" value="TreeGrafter"/>
</dbReference>
<dbReference type="GeneID" id="27724238"/>
<sequence>MTDQIRSLSPFGHTDSLLSSSHDGGDGGIETPEGRKLSDTPKFRVVRNYEAVAPSPKSSDIGEVKLGYDERRTQERWLENAFPEAVLGNPVYPDLLKEAAYDLTLTGDIPSYNPQVVAGEITDVSVSLQSIKPVPVLAMSTGEGGQILRVLRLTNSPWTWEPEDDMTLNMWDLKPGDQEDESYWCRDATPITHIKFAHHVTRTGALRWLIVQKETSTTILSPNYHAVPVAYKDAALEELPASRIDPNPILTLSLDHTKGRAHTDISFNPPTSTSLPQIAIIDNRGYWSIWNIKTTLVSSRQEPRATLYKRGCPSWDTFPLRSDFGILWYHPPPSEEWDFAQQSESHLTDNIGIDGVVSVTRSTTLLMWNRTTIQLLDTKTGIIFSIVPITARSPSQEKILRVVPNPADPSHAFVLTTTSLICLDICPSGEVAREVEPEIIRSLHHEHPGDRTLQLSATCMPTVGDGGNIMIAIFSSRTPRLSIFWLHETPDASSPGQFSYQLQHLRGEDSTELDDLRTLTVLPLATSRKKTKISSERESLFDDSEVQFHQVLSFGRRQSLGYWVCVTVNGSLDEIPAPMTRPEKWQNTQQASLAKRRVRYVNYMGEKFVVPDAMVIPEIFVQPDAELVGGVLEFEPLPAITRKAIIKRDIRSELFLEAYSSEIWECGRQLRLRSLSALRHVISTATATGDVPTKSVLEHTNELWDLEDAQALGEDPAYLQSDAEWIDELDNLVRSGIGILTLTDNHPNPPWRADDNIKEKLFAMKRWMVKKWPIPQGDELREAANMRQEVLEHLARLELLSYHLVGMDESYQPHIATDSSIPPSSIAVPSSSQDLPSEWSRPIFSQEVMSQGFLSSSKRREKSASPQREDSSAAIRRLAHLAASIDPDTKLAKKPQHSVLSRWEEAGQEDYIPFIQIGAAEREGQLRRRQEKAAERRRAKEEKYSRLVGRSDASQVPASSQMLPPLLAQTQVPQSSQAAPPIFSQATIPFRPREGEASSSQVGGLGLGLGFTMSQPVSGAFGQRRLAKKKKKKGGIK</sequence>
<dbReference type="OrthoDB" id="4090074at2759"/>
<evidence type="ECO:0000313" key="4">
    <source>
        <dbReference type="EMBL" id="KEZ43081.1"/>
    </source>
</evidence>
<feature type="compositionally biased region" description="Low complexity" evidence="1">
    <location>
        <begin position="819"/>
        <end position="832"/>
    </location>
</feature>
<dbReference type="InterPro" id="IPR048535">
    <property type="entry name" value="RRN6_beta-prop"/>
</dbReference>
<dbReference type="RefSeq" id="XP_016642880.1">
    <property type="nucleotide sequence ID" value="XM_016787549.1"/>
</dbReference>
<feature type="region of interest" description="Disordered" evidence="1">
    <location>
        <begin position="854"/>
        <end position="873"/>
    </location>
</feature>
<dbReference type="VEuPathDB" id="FungiDB:SAPIO_CDS5166"/>
<evidence type="ECO:0000313" key="5">
    <source>
        <dbReference type="Proteomes" id="UP000028545"/>
    </source>
</evidence>
<protein>
    <recommendedName>
        <fullName evidence="6">RNA polymerase I-specific transcription initiation factor RRN6-like protein</fullName>
    </recommendedName>
</protein>
<dbReference type="GO" id="GO:0070860">
    <property type="term" value="C:RNA polymerase I core factor complex"/>
    <property type="evidence" value="ECO:0007669"/>
    <property type="project" value="TreeGrafter"/>
</dbReference>
<proteinExistence type="predicted"/>
<dbReference type="InterPro" id="IPR048536">
    <property type="entry name" value="Rrn6_K-rich"/>
</dbReference>
<accession>A0A084G6W9</accession>
<feature type="compositionally biased region" description="Low complexity" evidence="1">
    <location>
        <begin position="12"/>
        <end position="22"/>
    </location>
</feature>
<feature type="domain" description="RRN6 K-rich C-terminal" evidence="3">
    <location>
        <begin position="896"/>
        <end position="1035"/>
    </location>
</feature>
<dbReference type="Proteomes" id="UP000028545">
    <property type="component" value="Unassembled WGS sequence"/>
</dbReference>
<dbReference type="HOGENOM" id="CLU_005807_1_0_1"/>
<feature type="region of interest" description="Disordered" evidence="1">
    <location>
        <begin position="815"/>
        <end position="834"/>
    </location>
</feature>
<organism evidence="4 5">
    <name type="scientific">Pseudallescheria apiosperma</name>
    <name type="common">Scedosporium apiospermum</name>
    <dbReference type="NCBI Taxonomy" id="563466"/>
    <lineage>
        <taxon>Eukaryota</taxon>
        <taxon>Fungi</taxon>
        <taxon>Dikarya</taxon>
        <taxon>Ascomycota</taxon>
        <taxon>Pezizomycotina</taxon>
        <taxon>Sordariomycetes</taxon>
        <taxon>Hypocreomycetidae</taxon>
        <taxon>Microascales</taxon>
        <taxon>Microascaceae</taxon>
        <taxon>Scedosporium</taxon>
    </lineage>
</organism>
<feature type="domain" description="RRN6 beta-propeller" evidence="2">
    <location>
        <begin position="110"/>
        <end position="495"/>
    </location>
</feature>
<evidence type="ECO:0008006" key="6">
    <source>
        <dbReference type="Google" id="ProtNLM"/>
    </source>
</evidence>
<gene>
    <name evidence="4" type="ORF">SAPIO_CDS5166</name>
</gene>
<dbReference type="AlphaFoldDB" id="A0A084G6W9"/>
<comment type="caution">
    <text evidence="4">The sequence shown here is derived from an EMBL/GenBank/DDBJ whole genome shotgun (WGS) entry which is preliminary data.</text>
</comment>
<reference evidence="4 5" key="1">
    <citation type="journal article" date="2014" name="Genome Announc.">
        <title>Draft genome sequence of the pathogenic fungus Scedosporium apiospermum.</title>
        <authorList>
            <person name="Vandeputte P."/>
            <person name="Ghamrawi S."/>
            <person name="Rechenmann M."/>
            <person name="Iltis A."/>
            <person name="Giraud S."/>
            <person name="Fleury M."/>
            <person name="Thornton C."/>
            <person name="Delhaes L."/>
            <person name="Meyer W."/>
            <person name="Papon N."/>
            <person name="Bouchara J.P."/>
        </authorList>
    </citation>
    <scope>NUCLEOTIDE SEQUENCE [LARGE SCALE GENOMIC DNA]</scope>
    <source>
        <strain evidence="4 5">IHEM 14462</strain>
    </source>
</reference>
<evidence type="ECO:0000259" key="2">
    <source>
        <dbReference type="Pfam" id="PF10214"/>
    </source>
</evidence>
<feature type="region of interest" description="Disordered" evidence="1">
    <location>
        <begin position="1"/>
        <end position="40"/>
    </location>
</feature>
<dbReference type="EMBL" id="JOWA01000097">
    <property type="protein sequence ID" value="KEZ43081.1"/>
    <property type="molecule type" value="Genomic_DNA"/>
</dbReference>
<name>A0A084G6W9_PSEDA</name>
<evidence type="ECO:0000256" key="1">
    <source>
        <dbReference type="SAM" id="MobiDB-lite"/>
    </source>
</evidence>
<dbReference type="KEGG" id="sapo:SAPIO_CDS5166"/>
<dbReference type="InterPro" id="IPR019350">
    <property type="entry name" value="RNA_pol_I-sp_TIF_RRN6-like"/>
</dbReference>
<keyword evidence="5" id="KW-1185">Reference proteome</keyword>
<dbReference type="GO" id="GO:0001163">
    <property type="term" value="F:RNA polymerase I transcription regulatory region sequence-specific DNA binding"/>
    <property type="evidence" value="ECO:0007669"/>
    <property type="project" value="TreeGrafter"/>
</dbReference>
<dbReference type="Pfam" id="PF10214">
    <property type="entry name" value="Rrn6_beta-prop"/>
    <property type="match status" value="1"/>
</dbReference>
<dbReference type="GO" id="GO:0042790">
    <property type="term" value="P:nucleolar large rRNA transcription by RNA polymerase I"/>
    <property type="evidence" value="ECO:0007669"/>
    <property type="project" value="TreeGrafter"/>
</dbReference>
<dbReference type="Pfam" id="PF20639">
    <property type="entry name" value="Rrn6_K-rich"/>
    <property type="match status" value="1"/>
</dbReference>